<comment type="caution">
    <text evidence="1">The sequence shown here is derived from an EMBL/GenBank/DDBJ whole genome shotgun (WGS) entry which is preliminary data.</text>
</comment>
<dbReference type="AlphaFoldDB" id="A0AA40A167"/>
<keyword evidence="2" id="KW-1185">Reference proteome</keyword>
<name>A0AA40A167_9PEZI</name>
<evidence type="ECO:0000313" key="1">
    <source>
        <dbReference type="EMBL" id="KAK0707154.1"/>
    </source>
</evidence>
<proteinExistence type="predicted"/>
<protein>
    <submittedName>
        <fullName evidence="1">Uncharacterized protein</fullName>
    </submittedName>
</protein>
<dbReference type="Proteomes" id="UP001172159">
    <property type="component" value="Unassembled WGS sequence"/>
</dbReference>
<organism evidence="1 2">
    <name type="scientific">Apiosordaria backusii</name>
    <dbReference type="NCBI Taxonomy" id="314023"/>
    <lineage>
        <taxon>Eukaryota</taxon>
        <taxon>Fungi</taxon>
        <taxon>Dikarya</taxon>
        <taxon>Ascomycota</taxon>
        <taxon>Pezizomycotina</taxon>
        <taxon>Sordariomycetes</taxon>
        <taxon>Sordariomycetidae</taxon>
        <taxon>Sordariales</taxon>
        <taxon>Lasiosphaeriaceae</taxon>
        <taxon>Apiosordaria</taxon>
    </lineage>
</organism>
<gene>
    <name evidence="1" type="ORF">B0T21DRAFT_377258</name>
</gene>
<sequence length="139" mass="16435">MRDTKHQYVHKYIDWSDCHFADLDWSDPPLAAIDWSDSHFAHIDWLDCHFAHFDWSVNVTGAITSRREVNQNTWSDKRGLARVKSSWRHHPANSQHWERTSRTYLLSSQKSQFFFHGKALVPNSLCRSHNFLRRSASVL</sequence>
<evidence type="ECO:0000313" key="2">
    <source>
        <dbReference type="Proteomes" id="UP001172159"/>
    </source>
</evidence>
<dbReference type="EMBL" id="JAUKTV010000019">
    <property type="protein sequence ID" value="KAK0707154.1"/>
    <property type="molecule type" value="Genomic_DNA"/>
</dbReference>
<accession>A0AA40A167</accession>
<reference evidence="1" key="1">
    <citation type="submission" date="2023-06" db="EMBL/GenBank/DDBJ databases">
        <title>Genome-scale phylogeny and comparative genomics of the fungal order Sordariales.</title>
        <authorList>
            <consortium name="Lawrence Berkeley National Laboratory"/>
            <person name="Hensen N."/>
            <person name="Bonometti L."/>
            <person name="Westerberg I."/>
            <person name="Brannstrom I.O."/>
            <person name="Guillou S."/>
            <person name="Cros-Aarteil S."/>
            <person name="Calhoun S."/>
            <person name="Haridas S."/>
            <person name="Kuo A."/>
            <person name="Mondo S."/>
            <person name="Pangilinan J."/>
            <person name="Riley R."/>
            <person name="Labutti K."/>
            <person name="Andreopoulos B."/>
            <person name="Lipzen A."/>
            <person name="Chen C."/>
            <person name="Yanf M."/>
            <person name="Daum C."/>
            <person name="Ng V."/>
            <person name="Clum A."/>
            <person name="Steindorff A."/>
            <person name="Ohm R."/>
            <person name="Martin F."/>
            <person name="Silar P."/>
            <person name="Natvig D."/>
            <person name="Lalanne C."/>
            <person name="Gautier V."/>
            <person name="Ament-Velasquez S.L."/>
            <person name="Kruys A."/>
            <person name="Hutchinson M.I."/>
            <person name="Powell A.J."/>
            <person name="Barry K."/>
            <person name="Miller A.N."/>
            <person name="Grigoriev I.V."/>
            <person name="Debuchy R."/>
            <person name="Gladieux P."/>
            <person name="Thoren M.H."/>
            <person name="Johannesson H."/>
        </authorList>
    </citation>
    <scope>NUCLEOTIDE SEQUENCE</scope>
    <source>
        <strain evidence="1">CBS 540.89</strain>
    </source>
</reference>